<dbReference type="PANTHER" id="PTHR11845:SF13">
    <property type="entry name" value="5'-DEOXYNUCLEOTIDASE HDDC2"/>
    <property type="match status" value="1"/>
</dbReference>
<evidence type="ECO:0000256" key="1">
    <source>
        <dbReference type="ARBA" id="ARBA00022723"/>
    </source>
</evidence>
<dbReference type="Proteomes" id="UP000623842">
    <property type="component" value="Unassembled WGS sequence"/>
</dbReference>
<comment type="caution">
    <text evidence="4">The sequence shown here is derived from an EMBL/GenBank/DDBJ whole genome shotgun (WGS) entry which is preliminary data.</text>
</comment>
<keyword evidence="5" id="KW-1185">Reference proteome</keyword>
<keyword evidence="1" id="KW-0479">Metal-binding</keyword>
<evidence type="ECO:0000313" key="4">
    <source>
        <dbReference type="EMBL" id="GHF95877.1"/>
    </source>
</evidence>
<dbReference type="RefSeq" id="WP_189771120.1">
    <property type="nucleotide sequence ID" value="NZ_BNCK01000005.1"/>
</dbReference>
<reference evidence="4" key="2">
    <citation type="submission" date="2020-09" db="EMBL/GenBank/DDBJ databases">
        <authorList>
            <person name="Sun Q."/>
            <person name="Kim S."/>
        </authorList>
    </citation>
    <scope>NUCLEOTIDE SEQUENCE</scope>
    <source>
        <strain evidence="4">KCTC 42731</strain>
    </source>
</reference>
<protein>
    <submittedName>
        <fullName evidence="4">Phosphohydrolase</fullName>
    </submittedName>
</protein>
<evidence type="ECO:0000256" key="2">
    <source>
        <dbReference type="ARBA" id="ARBA00022801"/>
    </source>
</evidence>
<dbReference type="SUPFAM" id="SSF109604">
    <property type="entry name" value="HD-domain/PDEase-like"/>
    <property type="match status" value="1"/>
</dbReference>
<dbReference type="PANTHER" id="PTHR11845">
    <property type="entry name" value="5'-DEOXYNUCLEOTIDASE HDDC2"/>
    <property type="match status" value="1"/>
</dbReference>
<keyword evidence="2" id="KW-0378">Hydrolase</keyword>
<evidence type="ECO:0000313" key="5">
    <source>
        <dbReference type="Proteomes" id="UP000623842"/>
    </source>
</evidence>
<proteinExistence type="predicted"/>
<dbReference type="AlphaFoldDB" id="A0A919BLS3"/>
<dbReference type="InterPro" id="IPR039356">
    <property type="entry name" value="YfbR/HDDC2"/>
</dbReference>
<dbReference type="Pfam" id="PF13023">
    <property type="entry name" value="HD_3"/>
    <property type="match status" value="1"/>
</dbReference>
<name>A0A919BLS3_9GAMM</name>
<dbReference type="GO" id="GO:0005737">
    <property type="term" value="C:cytoplasm"/>
    <property type="evidence" value="ECO:0007669"/>
    <property type="project" value="TreeGrafter"/>
</dbReference>
<dbReference type="Gene3D" id="1.10.3210.10">
    <property type="entry name" value="Hypothetical protein af1432"/>
    <property type="match status" value="1"/>
</dbReference>
<feature type="domain" description="HD" evidence="3">
    <location>
        <begin position="14"/>
        <end position="178"/>
    </location>
</feature>
<dbReference type="EMBL" id="BNCK01000005">
    <property type="protein sequence ID" value="GHF95877.1"/>
    <property type="molecule type" value="Genomic_DNA"/>
</dbReference>
<evidence type="ECO:0000259" key="3">
    <source>
        <dbReference type="Pfam" id="PF13023"/>
    </source>
</evidence>
<gene>
    <name evidence="4" type="ORF">GCM10017161_25240</name>
</gene>
<organism evidence="4 5">
    <name type="scientific">Thalassotalea marina</name>
    <dbReference type="NCBI Taxonomy" id="1673741"/>
    <lineage>
        <taxon>Bacteria</taxon>
        <taxon>Pseudomonadati</taxon>
        <taxon>Pseudomonadota</taxon>
        <taxon>Gammaproteobacteria</taxon>
        <taxon>Alteromonadales</taxon>
        <taxon>Colwelliaceae</taxon>
        <taxon>Thalassotalea</taxon>
    </lineage>
</organism>
<accession>A0A919BLS3</accession>
<sequence>MSNLQQQLNFVLEIDRLKAVYRQAMVKSDNNRFENSAEHSWHIALTAQILSPYAEDGVDLQRVTTMLLLHDIVEIDAGDTFAFADQTALDGQPEKELAAADRIFGLLPEQQFIEIKSLWLEFEAAQSIDAQYAKAIDRILPLLQNINNEGGSWVKHGVSKTQVIKRNQYLEKSAPKLWQFVLEQIELSVEKGWLKPE</sequence>
<reference evidence="4" key="1">
    <citation type="journal article" date="2014" name="Int. J. Syst. Evol. Microbiol.">
        <title>Complete genome sequence of Corynebacterium casei LMG S-19264T (=DSM 44701T), isolated from a smear-ripened cheese.</title>
        <authorList>
            <consortium name="US DOE Joint Genome Institute (JGI-PGF)"/>
            <person name="Walter F."/>
            <person name="Albersmeier A."/>
            <person name="Kalinowski J."/>
            <person name="Ruckert C."/>
        </authorList>
    </citation>
    <scope>NUCLEOTIDE SEQUENCE</scope>
    <source>
        <strain evidence="4">KCTC 42731</strain>
    </source>
</reference>
<dbReference type="GO" id="GO:0046872">
    <property type="term" value="F:metal ion binding"/>
    <property type="evidence" value="ECO:0007669"/>
    <property type="project" value="UniProtKB-KW"/>
</dbReference>
<dbReference type="InterPro" id="IPR006674">
    <property type="entry name" value="HD_domain"/>
</dbReference>
<dbReference type="GO" id="GO:0002953">
    <property type="term" value="F:5'-deoxynucleotidase activity"/>
    <property type="evidence" value="ECO:0007669"/>
    <property type="project" value="InterPro"/>
</dbReference>